<dbReference type="AlphaFoldDB" id="W2T4C3"/>
<keyword evidence="2" id="KW-1185">Reference proteome</keyword>
<name>W2T4C3_NECAM</name>
<evidence type="ECO:0000313" key="1">
    <source>
        <dbReference type="EMBL" id="ETN76091.1"/>
    </source>
</evidence>
<protein>
    <recommendedName>
        <fullName evidence="3">MADF domain-containing protein</fullName>
    </recommendedName>
</protein>
<organism evidence="1 2">
    <name type="scientific">Necator americanus</name>
    <name type="common">Human hookworm</name>
    <dbReference type="NCBI Taxonomy" id="51031"/>
    <lineage>
        <taxon>Eukaryota</taxon>
        <taxon>Metazoa</taxon>
        <taxon>Ecdysozoa</taxon>
        <taxon>Nematoda</taxon>
        <taxon>Chromadorea</taxon>
        <taxon>Rhabditida</taxon>
        <taxon>Rhabditina</taxon>
        <taxon>Rhabditomorpha</taxon>
        <taxon>Strongyloidea</taxon>
        <taxon>Ancylostomatidae</taxon>
        <taxon>Bunostominae</taxon>
        <taxon>Necator</taxon>
    </lineage>
</organism>
<reference evidence="2" key="1">
    <citation type="journal article" date="2014" name="Nat. Genet.">
        <title>Genome of the human hookworm Necator americanus.</title>
        <authorList>
            <person name="Tang Y.T."/>
            <person name="Gao X."/>
            <person name="Rosa B.A."/>
            <person name="Abubucker S."/>
            <person name="Hallsworth-Pepin K."/>
            <person name="Martin J."/>
            <person name="Tyagi R."/>
            <person name="Heizer E."/>
            <person name="Zhang X."/>
            <person name="Bhonagiri-Palsikar V."/>
            <person name="Minx P."/>
            <person name="Warren W.C."/>
            <person name="Wang Q."/>
            <person name="Zhan B."/>
            <person name="Hotez P.J."/>
            <person name="Sternberg P.W."/>
            <person name="Dougall A."/>
            <person name="Gaze S.T."/>
            <person name="Mulvenna J."/>
            <person name="Sotillo J."/>
            <person name="Ranganathan S."/>
            <person name="Rabelo E.M."/>
            <person name="Wilson R.K."/>
            <person name="Felgner P.L."/>
            <person name="Bethony J."/>
            <person name="Hawdon J.M."/>
            <person name="Gasser R.B."/>
            <person name="Loukas A."/>
            <person name="Mitreva M."/>
        </authorList>
    </citation>
    <scope>NUCLEOTIDE SEQUENCE [LARGE SCALE GENOMIC DNA]</scope>
</reference>
<evidence type="ECO:0000313" key="2">
    <source>
        <dbReference type="Proteomes" id="UP000053676"/>
    </source>
</evidence>
<sequence length="207" mass="23460">MKTTMDENADLSRSATSGSALIWSTDMVDQLIRCVKEIPALWHYERMRSLPGAAAINEDHVSERWKQLCDSFNQELKKMKQEGNNSADHHHRLHFLTPEVMSTSKFEDLANGQEALATSSADLSIDVQSQINKILGCIPELAKRKEIGGVVNKKPKLDCNSQNSVKTHIELDTIPHVQQSQRKELQEYAQKCGCNEVTYEFIVFPKF</sequence>
<dbReference type="OrthoDB" id="5854136at2759"/>
<dbReference type="EMBL" id="KI660251">
    <property type="protein sequence ID" value="ETN76091.1"/>
    <property type="molecule type" value="Genomic_DNA"/>
</dbReference>
<accession>W2T4C3</accession>
<dbReference type="Proteomes" id="UP000053676">
    <property type="component" value="Unassembled WGS sequence"/>
</dbReference>
<gene>
    <name evidence="1" type="ORF">NECAME_11937</name>
</gene>
<dbReference type="KEGG" id="nai:NECAME_11937"/>
<evidence type="ECO:0008006" key="3">
    <source>
        <dbReference type="Google" id="ProtNLM"/>
    </source>
</evidence>
<proteinExistence type="predicted"/>